<evidence type="ECO:0000259" key="7">
    <source>
        <dbReference type="SMART" id="SM00382"/>
    </source>
</evidence>
<organism evidence="8 9">
    <name type="scientific">Vitis vinifera</name>
    <name type="common">Grape</name>
    <dbReference type="NCBI Taxonomy" id="29760"/>
    <lineage>
        <taxon>Eukaryota</taxon>
        <taxon>Viridiplantae</taxon>
        <taxon>Streptophyta</taxon>
        <taxon>Embryophyta</taxon>
        <taxon>Tracheophyta</taxon>
        <taxon>Spermatophyta</taxon>
        <taxon>Magnoliopsida</taxon>
        <taxon>eudicotyledons</taxon>
        <taxon>Gunneridae</taxon>
        <taxon>Pentapetalae</taxon>
        <taxon>rosids</taxon>
        <taxon>Vitales</taxon>
        <taxon>Vitaceae</taxon>
        <taxon>Viteae</taxon>
        <taxon>Vitis</taxon>
    </lineage>
</organism>
<evidence type="ECO:0000313" key="9">
    <source>
        <dbReference type="Proteomes" id="UP000288805"/>
    </source>
</evidence>
<dbReference type="InterPro" id="IPR042197">
    <property type="entry name" value="Apaf_helical"/>
</dbReference>
<dbReference type="InterPro" id="IPR003591">
    <property type="entry name" value="Leu-rich_rpt_typical-subtyp"/>
</dbReference>
<evidence type="ECO:0000256" key="6">
    <source>
        <dbReference type="ARBA" id="ARBA00047304"/>
    </source>
</evidence>
<dbReference type="Pfam" id="PF00560">
    <property type="entry name" value="LRR_1"/>
    <property type="match status" value="1"/>
</dbReference>
<dbReference type="EMBL" id="QGNW01000540">
    <property type="protein sequence ID" value="RVW68283.1"/>
    <property type="molecule type" value="Genomic_DNA"/>
</dbReference>
<evidence type="ECO:0000256" key="1">
    <source>
        <dbReference type="ARBA" id="ARBA00011982"/>
    </source>
</evidence>
<dbReference type="Gene3D" id="1.10.8.430">
    <property type="entry name" value="Helical domain of apoptotic protease-activating factors"/>
    <property type="match status" value="1"/>
</dbReference>
<dbReference type="InterPro" id="IPR002182">
    <property type="entry name" value="NB-ARC"/>
</dbReference>
<dbReference type="GO" id="GO:0061809">
    <property type="term" value="F:NAD+ nucleosidase activity, cyclic ADP-ribose generating"/>
    <property type="evidence" value="ECO:0007669"/>
    <property type="project" value="UniProtKB-EC"/>
</dbReference>
<keyword evidence="4" id="KW-0611">Plant defense</keyword>
<dbReference type="Pfam" id="PF20160">
    <property type="entry name" value="C-JID"/>
    <property type="match status" value="2"/>
</dbReference>
<gene>
    <name evidence="8" type="primary">N_125</name>
    <name evidence="8" type="ORF">CK203_063680</name>
</gene>
<dbReference type="Pfam" id="PF07725">
    <property type="entry name" value="LRR_3"/>
    <property type="match status" value="1"/>
</dbReference>
<keyword evidence="5" id="KW-0520">NAD</keyword>
<dbReference type="Pfam" id="PF23286">
    <property type="entry name" value="LRR_13"/>
    <property type="match status" value="1"/>
</dbReference>
<dbReference type="InterPro" id="IPR032675">
    <property type="entry name" value="LRR_dom_sf"/>
</dbReference>
<dbReference type="Pfam" id="PF23282">
    <property type="entry name" value="WHD_ROQ1"/>
    <property type="match status" value="1"/>
</dbReference>
<sequence length="1345" mass="154359">MDYHLEELRALLSIELNSKRVIGICGIGGIGKTTIAKAIYNELLYKFECSSFLADVREQSKDNVGLLKLQQQLLDDTLVGKCNKRISSIHEGINVIREKLQSKKVLVILDDVDNWKQLENLAGECEWFGLGSRIIITTRHKDLLVVDGANQLYEPKALKYEEAVKLLSLYAFKQNVPREYYESVSYDVVRYAKGLPLALKILGSILSNKTIHEWESELCRLEKEPNVDIYNVLKISFDGLSRLQKRVFLDIACFFKGKDKDFVSRILDNAESEIIYLYEKSLITIVDNKIHMHDLIQQMGWEIVHEECPNEPGEQSRLWILMKSLVFCLEMWLRLLKVHQAAEYDDFMEEFHQVLSPIYLFEDFKFPSFELRYLHWDAYSLPSLPSNFHPMNLVELNLRCSNIKQLWEEDKLVTKLKVINLSHSRHLIKLPNFSTMPNLETLTLKGCISLGNLPMDIEKLKCLQTLSCSNCSRLKHFPKIKDNMKNLRNLFLDGTAIETLPPSIEHLEGLEYLNLCGCKNLVSLPKSICNLRFLKTLFVIECPKLHKLPKDLGSLKCLEKLSLCSLSCAIPRLAGLSSLRGSNTRQGIIGNVSCLSLLTELNLSYCYLKEGEILNDIFDISSLESLDLSGTSIRLIPSDINKLSKLKFLGLRRCKELQGIMELPSSLRILDAHDCTFMKNVSSAWSLPWQRQLWHSLFDCFKSEIEDLECRGNQPEIEFSVCIYSGWGISIVIPEKPEWIRYQTVGNEITVELPMNWYEDIDFLGFALWTVYPPLDSDFCLFGCRLTICGEQSENIDSLYFYSYREQHCDELNQVWMTYYPQIAIKEMYRSNLWRQFKASFFLCYRNDTRTFAANECGIHLIYAEHHQQKHPLVIHNRDLETWVDNRFTKNVHGTCFQCRDDTEFLYVLCLESTTINEISTIECFSQLETLCLRNCKNLESLPSRIYKLKSLVILSCSGCSKLKSFPEILENMQNLRELHLSKTAIKELPSSIEHLQGLEILDVSYCNKLVMIPESICNLSFLTILDVNFCSKLTKFPKNLGSLQCLEYLRAAGLKSISSKLPSFPGLCSLRTSDPDCSNLVRASDVCCLSSWEASTVSMNAFSSIPAVINQLPKLRVLELSHCHKLRQIPELPSSLRVLDAHSCQCLETLSSPSSLLSYSLLKCFKSAIEEFKCGSYRRKGIDIVIPGSNGILDWIRHHVKGSQITIKLPMNWYQNDDFLGLALYSVYVPHDNSYVDGNSCTSTCDLEFHDDEIVSVDYLSFKCSYACCHNGGESYRLLVSYYPKVAIPNKYYTNEWRHLRASFHGYFGYEKAKVEECGFHLVYSQDYEQGSSSHGMLGGQREL</sequence>
<dbReference type="Gene3D" id="3.80.10.10">
    <property type="entry name" value="Ribonuclease Inhibitor"/>
    <property type="match status" value="4"/>
</dbReference>
<dbReference type="EC" id="3.2.2.6" evidence="1"/>
<dbReference type="SUPFAM" id="SSF52540">
    <property type="entry name" value="P-loop containing nucleoside triphosphate hydrolases"/>
    <property type="match status" value="1"/>
</dbReference>
<accession>A0A438G7T8</accession>
<feature type="domain" description="AAA+ ATPase" evidence="7">
    <location>
        <begin position="18"/>
        <end position="158"/>
    </location>
</feature>
<dbReference type="SMART" id="SM00369">
    <property type="entry name" value="LRR_TYP"/>
    <property type="match status" value="5"/>
</dbReference>
<evidence type="ECO:0000256" key="3">
    <source>
        <dbReference type="ARBA" id="ARBA00022737"/>
    </source>
</evidence>
<dbReference type="InterPro" id="IPR011713">
    <property type="entry name" value="Leu-rich_rpt_3"/>
</dbReference>
<reference evidence="8 9" key="1">
    <citation type="journal article" date="2018" name="PLoS Genet.">
        <title>Population sequencing reveals clonal diversity and ancestral inbreeding in the grapevine cultivar Chardonnay.</title>
        <authorList>
            <person name="Roach M.J."/>
            <person name="Johnson D.L."/>
            <person name="Bohlmann J."/>
            <person name="van Vuuren H.J."/>
            <person name="Jones S.J."/>
            <person name="Pretorius I.S."/>
            <person name="Schmidt S.A."/>
            <person name="Borneman A.R."/>
        </authorList>
    </citation>
    <scope>NUCLEOTIDE SEQUENCE [LARGE SCALE GENOMIC DNA]</scope>
    <source>
        <strain evidence="9">cv. Chardonnay</strain>
        <tissue evidence="8">Leaf</tissue>
    </source>
</reference>
<dbReference type="InterPro" id="IPR001611">
    <property type="entry name" value="Leu-rich_rpt"/>
</dbReference>
<dbReference type="InterPro" id="IPR003593">
    <property type="entry name" value="AAA+_ATPase"/>
</dbReference>
<comment type="catalytic activity">
    <reaction evidence="6">
        <text>NAD(+) + H2O = ADP-D-ribose + nicotinamide + H(+)</text>
        <dbReference type="Rhea" id="RHEA:16301"/>
        <dbReference type="ChEBI" id="CHEBI:15377"/>
        <dbReference type="ChEBI" id="CHEBI:15378"/>
        <dbReference type="ChEBI" id="CHEBI:17154"/>
        <dbReference type="ChEBI" id="CHEBI:57540"/>
        <dbReference type="ChEBI" id="CHEBI:57967"/>
        <dbReference type="EC" id="3.2.2.6"/>
    </reaction>
    <physiologicalReaction direction="left-to-right" evidence="6">
        <dbReference type="Rhea" id="RHEA:16302"/>
    </physiologicalReaction>
</comment>
<dbReference type="PANTHER" id="PTHR11017">
    <property type="entry name" value="LEUCINE-RICH REPEAT-CONTAINING PROTEIN"/>
    <property type="match status" value="1"/>
</dbReference>
<dbReference type="InterPro" id="IPR058546">
    <property type="entry name" value="RPS4B/Roq1-like_LRR"/>
</dbReference>
<dbReference type="InterPro" id="IPR058192">
    <property type="entry name" value="WHD_ROQ1-like"/>
</dbReference>
<dbReference type="GO" id="GO:0051707">
    <property type="term" value="P:response to other organism"/>
    <property type="evidence" value="ECO:0007669"/>
    <property type="project" value="UniProtKB-ARBA"/>
</dbReference>
<proteinExistence type="predicted"/>
<evidence type="ECO:0000313" key="8">
    <source>
        <dbReference type="EMBL" id="RVW68283.1"/>
    </source>
</evidence>
<dbReference type="InterPro" id="IPR044974">
    <property type="entry name" value="Disease_R_plants"/>
</dbReference>
<dbReference type="Proteomes" id="UP000288805">
    <property type="component" value="Unassembled WGS sequence"/>
</dbReference>
<keyword evidence="3" id="KW-0677">Repeat</keyword>
<dbReference type="PRINTS" id="PR00364">
    <property type="entry name" value="DISEASERSIST"/>
</dbReference>
<dbReference type="Pfam" id="PF00931">
    <property type="entry name" value="NB-ARC"/>
    <property type="match status" value="1"/>
</dbReference>
<dbReference type="InterPro" id="IPR055414">
    <property type="entry name" value="LRR_R13L4/SHOC2-like"/>
</dbReference>
<protein>
    <recommendedName>
        <fullName evidence="1">ADP-ribosyl cyclase/cyclic ADP-ribose hydrolase</fullName>
        <ecNumber evidence="1">3.2.2.6</ecNumber>
    </recommendedName>
</protein>
<evidence type="ECO:0000256" key="2">
    <source>
        <dbReference type="ARBA" id="ARBA00022614"/>
    </source>
</evidence>
<dbReference type="GO" id="GO:0006952">
    <property type="term" value="P:defense response"/>
    <property type="evidence" value="ECO:0007669"/>
    <property type="project" value="UniProtKB-KW"/>
</dbReference>
<evidence type="ECO:0000256" key="5">
    <source>
        <dbReference type="ARBA" id="ARBA00023027"/>
    </source>
</evidence>
<dbReference type="InterPro" id="IPR045344">
    <property type="entry name" value="C-JID"/>
</dbReference>
<dbReference type="Pfam" id="PF23598">
    <property type="entry name" value="LRR_14"/>
    <property type="match status" value="1"/>
</dbReference>
<dbReference type="SUPFAM" id="SSF52058">
    <property type="entry name" value="L domain-like"/>
    <property type="match status" value="2"/>
</dbReference>
<dbReference type="Gene3D" id="3.40.50.300">
    <property type="entry name" value="P-loop containing nucleotide triphosphate hydrolases"/>
    <property type="match status" value="1"/>
</dbReference>
<comment type="caution">
    <text evidence="8">The sequence shown here is derived from an EMBL/GenBank/DDBJ whole genome shotgun (WGS) entry which is preliminary data.</text>
</comment>
<evidence type="ECO:0000256" key="4">
    <source>
        <dbReference type="ARBA" id="ARBA00022821"/>
    </source>
</evidence>
<dbReference type="GO" id="GO:0043531">
    <property type="term" value="F:ADP binding"/>
    <property type="evidence" value="ECO:0007669"/>
    <property type="project" value="InterPro"/>
</dbReference>
<dbReference type="SMART" id="SM00382">
    <property type="entry name" value="AAA"/>
    <property type="match status" value="1"/>
</dbReference>
<dbReference type="PANTHER" id="PTHR11017:SF570">
    <property type="entry name" value="DISEASE RESISTANCE PROTEIN (TIR-NBS CLASS)-RELATED"/>
    <property type="match status" value="1"/>
</dbReference>
<name>A0A438G7T8_VITVI</name>
<dbReference type="InterPro" id="IPR027417">
    <property type="entry name" value="P-loop_NTPase"/>
</dbReference>
<keyword evidence="2" id="KW-0433">Leucine-rich repeat</keyword>